<dbReference type="InterPro" id="IPR029017">
    <property type="entry name" value="Enolase-like_N"/>
</dbReference>
<accession>A0ABW1MN42</accession>
<evidence type="ECO:0000256" key="3">
    <source>
        <dbReference type="ARBA" id="ARBA00022842"/>
    </source>
</evidence>
<keyword evidence="9" id="KW-1185">Reference proteome</keyword>
<dbReference type="InterPro" id="IPR034603">
    <property type="entry name" value="Dipeptide_epimerase"/>
</dbReference>
<comment type="cofactor">
    <cofactor evidence="5">
        <name>Mg(2+)</name>
        <dbReference type="ChEBI" id="CHEBI:18420"/>
    </cofactor>
    <text evidence="5">Binds 1 Mg(2+) ion per subunit.</text>
</comment>
<dbReference type="PANTHER" id="PTHR48073:SF2">
    <property type="entry name" value="O-SUCCINYLBENZOATE SYNTHASE"/>
    <property type="match status" value="1"/>
</dbReference>
<evidence type="ECO:0000256" key="2">
    <source>
        <dbReference type="ARBA" id="ARBA00022723"/>
    </source>
</evidence>
<dbReference type="InterPro" id="IPR013342">
    <property type="entry name" value="Mandelate_racemase_C"/>
</dbReference>
<proteinExistence type="inferred from homology"/>
<feature type="domain" description="Mandelate racemase/muconate lactonizing enzyme C-terminal" evidence="7">
    <location>
        <begin position="138"/>
        <end position="234"/>
    </location>
</feature>
<name>A0ABW1MN42_9ACTN</name>
<gene>
    <name evidence="8" type="ORF">ACFP4F_19980</name>
</gene>
<dbReference type="PANTHER" id="PTHR48073">
    <property type="entry name" value="O-SUCCINYLBENZOATE SYNTHASE-RELATED"/>
    <property type="match status" value="1"/>
</dbReference>
<evidence type="ECO:0000256" key="1">
    <source>
        <dbReference type="ARBA" id="ARBA00008031"/>
    </source>
</evidence>
<comment type="caution">
    <text evidence="8">The sequence shown here is derived from an EMBL/GenBank/DDBJ whole genome shotgun (WGS) entry which is preliminary data.</text>
</comment>
<dbReference type="EC" id="5.1.1.-" evidence="5"/>
<dbReference type="SFLD" id="SFLDG00180">
    <property type="entry name" value="muconate_cycloisomerase"/>
    <property type="match status" value="1"/>
</dbReference>
<keyword evidence="4 5" id="KW-0413">Isomerase</keyword>
<evidence type="ECO:0000259" key="7">
    <source>
        <dbReference type="SMART" id="SM00922"/>
    </source>
</evidence>
<dbReference type="RefSeq" id="WP_031049555.1">
    <property type="nucleotide sequence ID" value="NZ_JBHSPX010000006.1"/>
</dbReference>
<dbReference type="SUPFAM" id="SSF51604">
    <property type="entry name" value="Enolase C-terminal domain-like"/>
    <property type="match status" value="1"/>
</dbReference>
<dbReference type="InterPro" id="IPR029065">
    <property type="entry name" value="Enolase_C-like"/>
</dbReference>
<evidence type="ECO:0000256" key="5">
    <source>
        <dbReference type="RuleBase" id="RU366006"/>
    </source>
</evidence>
<keyword evidence="2 5" id="KW-0479">Metal-binding</keyword>
<dbReference type="SFLD" id="SFLDS00001">
    <property type="entry name" value="Enolase"/>
    <property type="match status" value="1"/>
</dbReference>
<keyword evidence="3 5" id="KW-0460">Magnesium</keyword>
<evidence type="ECO:0000256" key="4">
    <source>
        <dbReference type="ARBA" id="ARBA00023235"/>
    </source>
</evidence>
<dbReference type="Gene3D" id="3.30.390.10">
    <property type="entry name" value="Enolase-like, N-terminal domain"/>
    <property type="match status" value="1"/>
</dbReference>
<protein>
    <recommendedName>
        <fullName evidence="5">Dipeptide epimerase</fullName>
        <ecNumber evidence="5">5.1.1.-</ecNumber>
    </recommendedName>
</protein>
<dbReference type="Pfam" id="PF13378">
    <property type="entry name" value="MR_MLE_C"/>
    <property type="match status" value="1"/>
</dbReference>
<dbReference type="Proteomes" id="UP001596139">
    <property type="component" value="Unassembled WGS sequence"/>
</dbReference>
<dbReference type="InterPro" id="IPR013341">
    <property type="entry name" value="Mandelate_racemase_N_dom"/>
</dbReference>
<sequence>MKLSQRTVRLRLTEPLRISRSTMAARDAVWLAIEHQGQRGYGEAVASTYYNLDADTIGRLLSETALELARFSGPEAALDAVREGALPGPATPPAVTAAVESALLDLVGKRADTPVHRLLGAQEAPRAATARTIGIGSRRAAGEEAGRLTRHGFSVIKVKAGSPDPEDDLERVLAVREAAPYARLLLDPNGAWTTAQAAALLPRYADLGVEAVEQPIAPGRPEALARLAERSPLPVIADEDAVGFEDARRLVGRVHGINVKLAKCGGVHAALRIAALLAGSGTELMLGCLTASSLGLAPAVHLADRARWADLDGHLLLAHDPWTGIGGTDGTVRAGRQPGLGVRPVRHTDLPDGTAAPAGLVQEVPR</sequence>
<feature type="region of interest" description="Disordered" evidence="6">
    <location>
        <begin position="328"/>
        <end position="358"/>
    </location>
</feature>
<dbReference type="InterPro" id="IPR036849">
    <property type="entry name" value="Enolase-like_C_sf"/>
</dbReference>
<organism evidence="8 9">
    <name type="scientific">Streptomyces ochraceiscleroticus</name>
    <dbReference type="NCBI Taxonomy" id="47761"/>
    <lineage>
        <taxon>Bacteria</taxon>
        <taxon>Bacillati</taxon>
        <taxon>Actinomycetota</taxon>
        <taxon>Actinomycetes</taxon>
        <taxon>Kitasatosporales</taxon>
        <taxon>Streptomycetaceae</taxon>
        <taxon>Streptomyces</taxon>
    </lineage>
</organism>
<reference evidence="9" key="1">
    <citation type="journal article" date="2019" name="Int. J. Syst. Evol. Microbiol.">
        <title>The Global Catalogue of Microorganisms (GCM) 10K type strain sequencing project: providing services to taxonomists for standard genome sequencing and annotation.</title>
        <authorList>
            <consortium name="The Broad Institute Genomics Platform"/>
            <consortium name="The Broad Institute Genome Sequencing Center for Infectious Disease"/>
            <person name="Wu L."/>
            <person name="Ma J."/>
        </authorList>
    </citation>
    <scope>NUCLEOTIDE SEQUENCE [LARGE SCALE GENOMIC DNA]</scope>
    <source>
        <strain evidence="9">CGMCC 1.15180</strain>
    </source>
</reference>
<dbReference type="Gene3D" id="3.20.20.120">
    <property type="entry name" value="Enolase-like C-terminal domain"/>
    <property type="match status" value="1"/>
</dbReference>
<comment type="similarity">
    <text evidence="1 5">Belongs to the mandelate racemase/muconate lactonizing enzyme family.</text>
</comment>
<dbReference type="CDD" id="cd03319">
    <property type="entry name" value="L-Ala-DL-Glu_epimerase"/>
    <property type="match status" value="1"/>
</dbReference>
<dbReference type="Pfam" id="PF02746">
    <property type="entry name" value="MR_MLE_N"/>
    <property type="match status" value="1"/>
</dbReference>
<evidence type="ECO:0000313" key="9">
    <source>
        <dbReference type="Proteomes" id="UP001596139"/>
    </source>
</evidence>
<dbReference type="SMART" id="SM00922">
    <property type="entry name" value="MR_MLE"/>
    <property type="match status" value="1"/>
</dbReference>
<dbReference type="SUPFAM" id="SSF54826">
    <property type="entry name" value="Enolase N-terminal domain-like"/>
    <property type="match status" value="1"/>
</dbReference>
<evidence type="ECO:0000256" key="6">
    <source>
        <dbReference type="SAM" id="MobiDB-lite"/>
    </source>
</evidence>
<dbReference type="EMBL" id="JBHSPX010000006">
    <property type="protein sequence ID" value="MFC6064811.1"/>
    <property type="molecule type" value="Genomic_DNA"/>
</dbReference>
<evidence type="ECO:0000313" key="8">
    <source>
        <dbReference type="EMBL" id="MFC6064811.1"/>
    </source>
</evidence>